<dbReference type="AlphaFoldDB" id="A0A4V2PSF2"/>
<keyword evidence="4" id="KW-1185">Reference proteome</keyword>
<protein>
    <recommendedName>
        <fullName evidence="5">DUF1009 domain-containing protein</fullName>
    </recommendedName>
</protein>
<evidence type="ECO:0000313" key="4">
    <source>
        <dbReference type="Proteomes" id="UP000294614"/>
    </source>
</evidence>
<dbReference type="OrthoDB" id="9789836at2"/>
<dbReference type="EMBL" id="SMGG01000003">
    <property type="protein sequence ID" value="TCK62441.1"/>
    <property type="molecule type" value="Genomic_DNA"/>
</dbReference>
<evidence type="ECO:0000259" key="1">
    <source>
        <dbReference type="Pfam" id="PF06230"/>
    </source>
</evidence>
<accession>A0A4V2PSF2</accession>
<dbReference type="InterPro" id="IPR041255">
    <property type="entry name" value="LpxI_N"/>
</dbReference>
<dbReference type="InterPro" id="IPR053174">
    <property type="entry name" value="LpxI"/>
</dbReference>
<comment type="caution">
    <text evidence="3">The sequence shown here is derived from an EMBL/GenBank/DDBJ whole genome shotgun (WGS) entry which is preliminary data.</text>
</comment>
<name>A0A4V2PSF2_9BACT</name>
<gene>
    <name evidence="3" type="ORF">C8D98_0967</name>
</gene>
<evidence type="ECO:0000313" key="3">
    <source>
        <dbReference type="EMBL" id="TCK62441.1"/>
    </source>
</evidence>
<dbReference type="Gene3D" id="3.40.140.80">
    <property type="match status" value="1"/>
</dbReference>
<dbReference type="Proteomes" id="UP000294614">
    <property type="component" value="Unassembled WGS sequence"/>
</dbReference>
<dbReference type="PANTHER" id="PTHR39962:SF1">
    <property type="entry name" value="LPXI FAMILY PROTEIN"/>
    <property type="match status" value="1"/>
</dbReference>
<sequence>MKVAVVAGYGVLPKLAAENLLKKGHSVLVVALDEAVSIGFSDVQGIDLEKISVTQIGKLLKLLKKYNTESVLFAGKVNKTLIYSNLKFDLLAVKILAGLRNRKDDTVMDAVCKLITENGMQIMDQTYALDSLYLEKGIYTKKRPTKEQEEDIAFGYDTAKELGRLDIGQTVVIKNKAVMALEAIEGTDLAIERGCRLAKEGAVVVKCAKPSQDLRFDIPTVGVDTLKILSDNNGVVLAVEAGRTFVVDIDKCIRFADENNIVIVAI</sequence>
<dbReference type="InterPro" id="IPR043167">
    <property type="entry name" value="LpxI_C_sf"/>
</dbReference>
<dbReference type="RefSeq" id="WP_132872503.1">
    <property type="nucleotide sequence ID" value="NZ_SMGG01000003.1"/>
</dbReference>
<feature type="domain" description="LpxI N-terminal" evidence="2">
    <location>
        <begin position="2"/>
        <end position="132"/>
    </location>
</feature>
<feature type="domain" description="LpxI C-terminal" evidence="1">
    <location>
        <begin position="136"/>
        <end position="264"/>
    </location>
</feature>
<evidence type="ECO:0008006" key="5">
    <source>
        <dbReference type="Google" id="ProtNLM"/>
    </source>
</evidence>
<reference evidence="3 4" key="1">
    <citation type="submission" date="2019-03" db="EMBL/GenBank/DDBJ databases">
        <title>Genomic Encyclopedia of Type Strains, Phase IV (KMG-IV): sequencing the most valuable type-strain genomes for metagenomic binning, comparative biology and taxonomic classification.</title>
        <authorList>
            <person name="Goeker M."/>
        </authorList>
    </citation>
    <scope>NUCLEOTIDE SEQUENCE [LARGE SCALE GENOMIC DNA]</scope>
    <source>
        <strain evidence="3 4">DSM 24984</strain>
    </source>
</reference>
<dbReference type="Pfam" id="PF06230">
    <property type="entry name" value="LpxI_C"/>
    <property type="match status" value="1"/>
</dbReference>
<evidence type="ECO:0000259" key="2">
    <source>
        <dbReference type="Pfam" id="PF17930"/>
    </source>
</evidence>
<dbReference type="PANTHER" id="PTHR39962">
    <property type="entry name" value="BLL4848 PROTEIN"/>
    <property type="match status" value="1"/>
</dbReference>
<dbReference type="Gene3D" id="3.40.50.20">
    <property type="match status" value="1"/>
</dbReference>
<dbReference type="Pfam" id="PF17930">
    <property type="entry name" value="LpxI_N"/>
    <property type="match status" value="1"/>
</dbReference>
<dbReference type="InterPro" id="IPR010415">
    <property type="entry name" value="LpxI_C"/>
</dbReference>
<proteinExistence type="predicted"/>
<organism evidence="3 4">
    <name type="scientific">Seleniivibrio woodruffii</name>
    <dbReference type="NCBI Taxonomy" id="1078050"/>
    <lineage>
        <taxon>Bacteria</taxon>
        <taxon>Pseudomonadati</taxon>
        <taxon>Deferribacterota</taxon>
        <taxon>Deferribacteres</taxon>
        <taxon>Deferribacterales</taxon>
        <taxon>Geovibrionaceae</taxon>
        <taxon>Seleniivibrio</taxon>
    </lineage>
</organism>